<dbReference type="PANTHER" id="PTHR11795">
    <property type="entry name" value="BRANCHED-CHAIN AMINO ACID TRANSPORT SYSTEM PERMEASE PROTEIN LIVH"/>
    <property type="match status" value="1"/>
</dbReference>
<comment type="subcellular location">
    <subcellularLocation>
        <location evidence="1">Cell membrane</location>
        <topology evidence="1">Multi-pass membrane protein</topology>
    </subcellularLocation>
</comment>
<dbReference type="InterPro" id="IPR052157">
    <property type="entry name" value="BCAA_transport_permease"/>
</dbReference>
<dbReference type="RefSeq" id="WP_253241523.1">
    <property type="nucleotide sequence ID" value="NZ_JAMYJR010000038.1"/>
</dbReference>
<keyword evidence="5" id="KW-0029">Amino-acid transport</keyword>
<reference evidence="10 11" key="1">
    <citation type="submission" date="2022-06" db="EMBL/GenBank/DDBJ databases">
        <title>New Species of the Genus Actinoplanes, ActinopZanes ferrugineus.</title>
        <authorList>
            <person name="Ding P."/>
        </authorList>
    </citation>
    <scope>NUCLEOTIDE SEQUENCE [LARGE SCALE GENOMIC DNA]</scope>
    <source>
        <strain evidence="10 11">TRM88003</strain>
    </source>
</reference>
<evidence type="ECO:0000256" key="7">
    <source>
        <dbReference type="ARBA" id="ARBA00023136"/>
    </source>
</evidence>
<keyword evidence="6 9" id="KW-1133">Transmembrane helix</keyword>
<feature type="transmembrane region" description="Helical" evidence="9">
    <location>
        <begin position="265"/>
        <end position="286"/>
    </location>
</feature>
<feature type="transmembrane region" description="Helical" evidence="9">
    <location>
        <begin position="6"/>
        <end position="27"/>
    </location>
</feature>
<evidence type="ECO:0000256" key="2">
    <source>
        <dbReference type="ARBA" id="ARBA00022448"/>
    </source>
</evidence>
<dbReference type="InterPro" id="IPR001851">
    <property type="entry name" value="ABC_transp_permease"/>
</dbReference>
<comment type="similarity">
    <text evidence="8">Belongs to the binding-protein-dependent transport system permease family. LivHM subfamily.</text>
</comment>
<name>A0ABT1DX74_9ACTN</name>
<keyword evidence="11" id="KW-1185">Reference proteome</keyword>
<dbReference type="EMBL" id="JAMYJR010000038">
    <property type="protein sequence ID" value="MCO8275459.1"/>
    <property type="molecule type" value="Genomic_DNA"/>
</dbReference>
<dbReference type="Proteomes" id="UP001523369">
    <property type="component" value="Unassembled WGS sequence"/>
</dbReference>
<dbReference type="PANTHER" id="PTHR11795:SF450">
    <property type="entry name" value="ABC TRANSPORTER PERMEASE PROTEIN"/>
    <property type="match status" value="1"/>
</dbReference>
<evidence type="ECO:0000256" key="5">
    <source>
        <dbReference type="ARBA" id="ARBA00022970"/>
    </source>
</evidence>
<evidence type="ECO:0000256" key="4">
    <source>
        <dbReference type="ARBA" id="ARBA00022692"/>
    </source>
</evidence>
<feature type="transmembrane region" description="Helical" evidence="9">
    <location>
        <begin position="94"/>
        <end position="115"/>
    </location>
</feature>
<sequence>MEHIPGYVLIGLSTGTTYAVIGLGIALVYQVSGIINFAQGDFVMLGGLTFAFTAEQGAHPVVAAALALTVTAGCGAALHLAVLAPARDAGHDRLIVLTIGASILIQGSAVLVFGADQHFAAPFGGDRQFQAFGVSISAQYLWCAAAAAAVAAAVWALLSRSQTGRAMRAVAADRETARLMGIAPLRMGLIALLLAAVLAGIGGVVLAPIQPPDATAGVPLGLKGFTAAVLGGLTSPLGAIAGGLVVGVVEAVVTGLVSSGYRDTIVYGLLVAVLLVRPGGLLIAAVRERL</sequence>
<gene>
    <name evidence="10" type="ORF">M1L60_33240</name>
</gene>
<feature type="transmembrane region" description="Helical" evidence="9">
    <location>
        <begin position="188"/>
        <end position="209"/>
    </location>
</feature>
<keyword evidence="3" id="KW-1003">Cell membrane</keyword>
<evidence type="ECO:0000256" key="1">
    <source>
        <dbReference type="ARBA" id="ARBA00004651"/>
    </source>
</evidence>
<keyword evidence="7 9" id="KW-0472">Membrane</keyword>
<organism evidence="10 11">
    <name type="scientific">Paractinoplanes aksuensis</name>
    <dbReference type="NCBI Taxonomy" id="2939490"/>
    <lineage>
        <taxon>Bacteria</taxon>
        <taxon>Bacillati</taxon>
        <taxon>Actinomycetota</taxon>
        <taxon>Actinomycetes</taxon>
        <taxon>Micromonosporales</taxon>
        <taxon>Micromonosporaceae</taxon>
        <taxon>Paractinoplanes</taxon>
    </lineage>
</organism>
<feature type="transmembrane region" description="Helical" evidence="9">
    <location>
        <begin position="139"/>
        <end position="158"/>
    </location>
</feature>
<dbReference type="CDD" id="cd06582">
    <property type="entry name" value="TM_PBP1_LivH_like"/>
    <property type="match status" value="1"/>
</dbReference>
<evidence type="ECO:0000256" key="6">
    <source>
        <dbReference type="ARBA" id="ARBA00022989"/>
    </source>
</evidence>
<feature type="transmembrane region" description="Helical" evidence="9">
    <location>
        <begin position="60"/>
        <end position="82"/>
    </location>
</feature>
<accession>A0ABT1DX74</accession>
<protein>
    <submittedName>
        <fullName evidence="10">Branched-chain amino acid ABC transporter permease</fullName>
    </submittedName>
</protein>
<evidence type="ECO:0000256" key="8">
    <source>
        <dbReference type="ARBA" id="ARBA00037998"/>
    </source>
</evidence>
<keyword evidence="2" id="KW-0813">Transport</keyword>
<proteinExistence type="inferred from homology"/>
<feature type="transmembrane region" description="Helical" evidence="9">
    <location>
        <begin position="229"/>
        <end position="253"/>
    </location>
</feature>
<evidence type="ECO:0000256" key="3">
    <source>
        <dbReference type="ARBA" id="ARBA00022475"/>
    </source>
</evidence>
<keyword evidence="4 9" id="KW-0812">Transmembrane</keyword>
<comment type="caution">
    <text evidence="10">The sequence shown here is derived from an EMBL/GenBank/DDBJ whole genome shotgun (WGS) entry which is preliminary data.</text>
</comment>
<evidence type="ECO:0000313" key="11">
    <source>
        <dbReference type="Proteomes" id="UP001523369"/>
    </source>
</evidence>
<dbReference type="Pfam" id="PF02653">
    <property type="entry name" value="BPD_transp_2"/>
    <property type="match status" value="1"/>
</dbReference>
<evidence type="ECO:0000256" key="9">
    <source>
        <dbReference type="SAM" id="Phobius"/>
    </source>
</evidence>
<evidence type="ECO:0000313" key="10">
    <source>
        <dbReference type="EMBL" id="MCO8275459.1"/>
    </source>
</evidence>